<evidence type="ECO:0000256" key="4">
    <source>
        <dbReference type="ARBA" id="ARBA00023239"/>
    </source>
</evidence>
<dbReference type="GO" id="GO:0015976">
    <property type="term" value="P:carbon utilization"/>
    <property type="evidence" value="ECO:0007669"/>
    <property type="project" value="InterPro"/>
</dbReference>
<dbReference type="EMBL" id="CYTV01000009">
    <property type="protein sequence ID" value="CUI97505.1"/>
    <property type="molecule type" value="Genomic_DNA"/>
</dbReference>
<dbReference type="PROSITE" id="PS51318">
    <property type="entry name" value="TAT"/>
    <property type="match status" value="1"/>
</dbReference>
<dbReference type="InterPro" id="IPR006311">
    <property type="entry name" value="TAT_signal"/>
</dbReference>
<dbReference type="PANTHER" id="PTHR11002">
    <property type="entry name" value="CARBONIC ANHYDRASE"/>
    <property type="match status" value="1"/>
</dbReference>
<feature type="binding site" evidence="6">
    <location>
        <position position="96"/>
    </location>
    <ligand>
        <name>Zn(2+)</name>
        <dbReference type="ChEBI" id="CHEBI:29105"/>
    </ligand>
</feature>
<evidence type="ECO:0000313" key="10">
    <source>
        <dbReference type="Proteomes" id="UP000053096"/>
    </source>
</evidence>
<accession>A0A0J6C1H9</accession>
<evidence type="ECO:0000256" key="5">
    <source>
        <dbReference type="ARBA" id="ARBA00048348"/>
    </source>
</evidence>
<feature type="binding site" evidence="6">
    <location>
        <position position="149"/>
    </location>
    <ligand>
        <name>Zn(2+)</name>
        <dbReference type="ChEBI" id="CHEBI:29105"/>
    </ligand>
</feature>
<feature type="binding site" evidence="6">
    <location>
        <position position="152"/>
    </location>
    <ligand>
        <name>Zn(2+)</name>
        <dbReference type="ChEBI" id="CHEBI:29105"/>
    </ligand>
</feature>
<feature type="signal peptide" evidence="8">
    <location>
        <begin position="1"/>
        <end position="35"/>
    </location>
</feature>
<proteinExistence type="inferred from homology"/>
<comment type="similarity">
    <text evidence="1 7">Belongs to the beta-class carbonic anhydrase family.</text>
</comment>
<dbReference type="Proteomes" id="UP000053096">
    <property type="component" value="Unassembled WGS sequence"/>
</dbReference>
<accession>A0A0M7GNU4</accession>
<comment type="catalytic activity">
    <reaction evidence="5 7">
        <text>hydrogencarbonate + H(+) = CO2 + H2O</text>
        <dbReference type="Rhea" id="RHEA:10748"/>
        <dbReference type="ChEBI" id="CHEBI:15377"/>
        <dbReference type="ChEBI" id="CHEBI:15378"/>
        <dbReference type="ChEBI" id="CHEBI:16526"/>
        <dbReference type="ChEBI" id="CHEBI:17544"/>
        <dbReference type="EC" id="4.2.1.1"/>
    </reaction>
</comment>
<gene>
    <name evidence="9" type="primary">cynT</name>
    <name evidence="9" type="ORF">ERS370011_03141</name>
</gene>
<dbReference type="InterPro" id="IPR001765">
    <property type="entry name" value="Carbonic_anhydrase"/>
</dbReference>
<dbReference type="PROSITE" id="PS00705">
    <property type="entry name" value="PROK_CO2_ANHYDRASE_2"/>
    <property type="match status" value="1"/>
</dbReference>
<comment type="function">
    <text evidence="7">Reversible hydration of carbon dioxide.</text>
</comment>
<dbReference type="Pfam" id="PF00484">
    <property type="entry name" value="Pro_CA"/>
    <property type="match status" value="1"/>
</dbReference>
<dbReference type="Gene3D" id="3.40.1050.10">
    <property type="entry name" value="Carbonic anhydrase"/>
    <property type="match status" value="1"/>
</dbReference>
<keyword evidence="6" id="KW-0479">Metal-binding</keyword>
<dbReference type="AlphaFoldDB" id="A0A0J6C1H9"/>
<dbReference type="InterPro" id="IPR036874">
    <property type="entry name" value="Carbonic_anhydrase_sf"/>
</dbReference>
<sequence>MSSPVCRCACLPRRGFLTQGLALGLSLAVPGLAMAGPAASAEGAEARRSPQAAVHALRAGHARFQARAMRHYTYDIDAIQQRTASAQAPFAAILACADSRVAVEFLFDQPLGELFVARVAGNIVTPAVQASLEYAVQKLGVKAVMVLGHSGCGAVSAALKAGDVHANPLFPYLQPGLVPGDPASSVRKNARAQRDILLQGSSLLRQRRQAGALAVISGVYDVGTGAMAFDADTA</sequence>
<dbReference type="SUPFAM" id="SSF53056">
    <property type="entry name" value="beta-carbonic anhydrase, cab"/>
    <property type="match status" value="1"/>
</dbReference>
<dbReference type="GO" id="GO:0004089">
    <property type="term" value="F:carbonate dehydratase activity"/>
    <property type="evidence" value="ECO:0007669"/>
    <property type="project" value="UniProtKB-UniRule"/>
</dbReference>
<feature type="chain" id="PRO_5005268295" description="Carbonic anhydrase" evidence="8">
    <location>
        <begin position="36"/>
        <end position="234"/>
    </location>
</feature>
<protein>
    <recommendedName>
        <fullName evidence="2 7">Carbonic anhydrase</fullName>
        <ecNumber evidence="2 7">4.2.1.1</ecNumber>
    </recommendedName>
    <alternativeName>
        <fullName evidence="7">Carbonate dehydratase</fullName>
    </alternativeName>
</protein>
<evidence type="ECO:0000256" key="2">
    <source>
        <dbReference type="ARBA" id="ARBA00012925"/>
    </source>
</evidence>
<evidence type="ECO:0000313" key="9">
    <source>
        <dbReference type="EMBL" id="CUI97505.1"/>
    </source>
</evidence>
<dbReference type="GO" id="GO:0008270">
    <property type="term" value="F:zinc ion binding"/>
    <property type="evidence" value="ECO:0007669"/>
    <property type="project" value="UniProtKB-UniRule"/>
</dbReference>
<keyword evidence="3 6" id="KW-0862">Zinc</keyword>
<evidence type="ECO:0000256" key="6">
    <source>
        <dbReference type="PIRSR" id="PIRSR601765-1"/>
    </source>
</evidence>
<evidence type="ECO:0000256" key="8">
    <source>
        <dbReference type="SAM" id="SignalP"/>
    </source>
</evidence>
<dbReference type="InterPro" id="IPR015892">
    <property type="entry name" value="Carbonic_anhydrase_CS"/>
</dbReference>
<name>A0A0J6C1H9_9BORD</name>
<comment type="cofactor">
    <cofactor evidence="6">
        <name>Zn(2+)</name>
        <dbReference type="ChEBI" id="CHEBI:29105"/>
    </cofactor>
    <text evidence="6">Binds 1 zinc ion per subunit.</text>
</comment>
<evidence type="ECO:0000256" key="3">
    <source>
        <dbReference type="ARBA" id="ARBA00022833"/>
    </source>
</evidence>
<feature type="binding site" evidence="6">
    <location>
        <position position="98"/>
    </location>
    <ligand>
        <name>Zn(2+)</name>
        <dbReference type="ChEBI" id="CHEBI:29105"/>
    </ligand>
</feature>
<evidence type="ECO:0000256" key="1">
    <source>
        <dbReference type="ARBA" id="ARBA00006217"/>
    </source>
</evidence>
<dbReference type="SMART" id="SM00947">
    <property type="entry name" value="Pro_CA"/>
    <property type="match status" value="1"/>
</dbReference>
<keyword evidence="4 7" id="KW-0456">Lyase</keyword>
<reference evidence="9 10" key="1">
    <citation type="submission" date="2015-09" db="EMBL/GenBank/DDBJ databases">
        <authorList>
            <person name="Jackson K.R."/>
            <person name="Lunt B.L."/>
            <person name="Fisher J.N.B."/>
            <person name="Gardner A.V."/>
            <person name="Bailey M.E."/>
            <person name="Deus L.M."/>
            <person name="Earl A.S."/>
            <person name="Gibby P.D."/>
            <person name="Hartmann K.A."/>
            <person name="Liu J.E."/>
            <person name="Manci A.M."/>
            <person name="Nielsen D.A."/>
            <person name="Solomon M.B."/>
            <person name="Breakwell D.P."/>
            <person name="Burnett S.H."/>
            <person name="Grose J.H."/>
        </authorList>
    </citation>
    <scope>NUCLEOTIDE SEQUENCE [LARGE SCALE GENOMIC DNA]</scope>
    <source>
        <strain evidence="9 10">2789STDY5608636</strain>
    </source>
</reference>
<dbReference type="PANTHER" id="PTHR11002:SF79">
    <property type="entry name" value="CARBONIC ANHYDRASE 2"/>
    <property type="match status" value="1"/>
</dbReference>
<organism evidence="9 10">
    <name type="scientific">Bordetella pseudohinzii</name>
    <dbReference type="NCBI Taxonomy" id="1331258"/>
    <lineage>
        <taxon>Bacteria</taxon>
        <taxon>Pseudomonadati</taxon>
        <taxon>Pseudomonadota</taxon>
        <taxon>Betaproteobacteria</taxon>
        <taxon>Burkholderiales</taxon>
        <taxon>Alcaligenaceae</taxon>
        <taxon>Bordetella</taxon>
    </lineage>
</organism>
<evidence type="ECO:0000256" key="7">
    <source>
        <dbReference type="RuleBase" id="RU003956"/>
    </source>
</evidence>
<keyword evidence="8" id="KW-0732">Signal</keyword>
<dbReference type="EC" id="4.2.1.1" evidence="2 7"/>